<dbReference type="Proteomes" id="UP000266426">
    <property type="component" value="Unassembled WGS sequence"/>
</dbReference>
<gene>
    <name evidence="1" type="ORF">C4541_03180</name>
</gene>
<evidence type="ECO:0000313" key="2">
    <source>
        <dbReference type="Proteomes" id="UP000266426"/>
    </source>
</evidence>
<dbReference type="SUPFAM" id="SSF109709">
    <property type="entry name" value="KorB DNA-binding domain-like"/>
    <property type="match status" value="1"/>
</dbReference>
<protein>
    <recommendedName>
        <fullName evidence="3">LacI family transcriptional regulator</fullName>
    </recommendedName>
</protein>
<accession>A0A3A4R7F7</accession>
<reference evidence="1 2" key="1">
    <citation type="journal article" date="2017" name="ISME J.">
        <title>Energy and carbon metabolisms in a deep terrestrial subsurface fluid microbial community.</title>
        <authorList>
            <person name="Momper L."/>
            <person name="Jungbluth S.P."/>
            <person name="Lee M.D."/>
            <person name="Amend J.P."/>
        </authorList>
    </citation>
    <scope>NUCLEOTIDE SEQUENCE [LARGE SCALE GENOMIC DNA]</scope>
    <source>
        <strain evidence="1">SURF_26</strain>
    </source>
</reference>
<sequence length="132" mass="15079">MSQTYYFEGKYVVISIPIKFRHRNGRKIIQIPDGSQPEQFCEPQDAIVLAIARAFLWQELLESGKVKSIAALAETLSVDPAYIRRTLQLALLDPYIIRTILRGKEPSDLSLRKLVQPLPLDWDTQRSVLGIE</sequence>
<dbReference type="Gene3D" id="1.10.10.2830">
    <property type="match status" value="1"/>
</dbReference>
<evidence type="ECO:0000313" key="1">
    <source>
        <dbReference type="EMBL" id="RJP60909.1"/>
    </source>
</evidence>
<comment type="caution">
    <text evidence="1">The sequence shown here is derived from an EMBL/GenBank/DDBJ whole genome shotgun (WGS) entry which is preliminary data.</text>
</comment>
<organism evidence="1 2">
    <name type="scientific">Candidatus Auribacter fodinae</name>
    <dbReference type="NCBI Taxonomy" id="2093366"/>
    <lineage>
        <taxon>Bacteria</taxon>
        <taxon>Pseudomonadati</taxon>
        <taxon>Candidatus Auribacterota</taxon>
        <taxon>Candidatus Auribacteria</taxon>
        <taxon>Candidatus Auribacterales</taxon>
        <taxon>Candidatus Auribacteraceae</taxon>
        <taxon>Candidatus Auribacter</taxon>
    </lineage>
</organism>
<dbReference type="AlphaFoldDB" id="A0A3A4R7F7"/>
<proteinExistence type="predicted"/>
<dbReference type="EMBL" id="QZJZ01000020">
    <property type="protein sequence ID" value="RJP60909.1"/>
    <property type="molecule type" value="Genomic_DNA"/>
</dbReference>
<evidence type="ECO:0008006" key="3">
    <source>
        <dbReference type="Google" id="ProtNLM"/>
    </source>
</evidence>
<name>A0A3A4R7F7_9BACT</name>